<proteinExistence type="predicted"/>
<evidence type="ECO:0000313" key="2">
    <source>
        <dbReference type="Proteomes" id="UP000178168"/>
    </source>
</evidence>
<dbReference type="STRING" id="1802730.A2591_02945"/>
<organism evidence="1 2">
    <name type="scientific">Candidatus Yonathbacteria bacterium RIFOXYD1_FULL_52_36</name>
    <dbReference type="NCBI Taxonomy" id="1802730"/>
    <lineage>
        <taxon>Bacteria</taxon>
        <taxon>Candidatus Yonathiibacteriota</taxon>
    </lineage>
</organism>
<protein>
    <submittedName>
        <fullName evidence="1">Uncharacterized protein</fullName>
    </submittedName>
</protein>
<reference evidence="1 2" key="1">
    <citation type="journal article" date="2016" name="Nat. Commun.">
        <title>Thousands of microbial genomes shed light on interconnected biogeochemical processes in an aquifer system.</title>
        <authorList>
            <person name="Anantharaman K."/>
            <person name="Brown C.T."/>
            <person name="Hug L.A."/>
            <person name="Sharon I."/>
            <person name="Castelle C.J."/>
            <person name="Probst A.J."/>
            <person name="Thomas B.C."/>
            <person name="Singh A."/>
            <person name="Wilkins M.J."/>
            <person name="Karaoz U."/>
            <person name="Brodie E.L."/>
            <person name="Williams K.H."/>
            <person name="Hubbard S.S."/>
            <person name="Banfield J.F."/>
        </authorList>
    </citation>
    <scope>NUCLEOTIDE SEQUENCE [LARGE SCALE GENOMIC DNA]</scope>
</reference>
<comment type="caution">
    <text evidence="1">The sequence shown here is derived from an EMBL/GenBank/DDBJ whole genome shotgun (WGS) entry which is preliminary data.</text>
</comment>
<gene>
    <name evidence="1" type="ORF">A2591_02945</name>
</gene>
<accession>A0A1G2SHZ5</accession>
<dbReference type="AlphaFoldDB" id="A0A1G2SHZ5"/>
<dbReference type="Proteomes" id="UP000178168">
    <property type="component" value="Unassembled WGS sequence"/>
</dbReference>
<evidence type="ECO:0000313" key="1">
    <source>
        <dbReference type="EMBL" id="OHA84656.1"/>
    </source>
</evidence>
<dbReference type="EMBL" id="MHUZ01000037">
    <property type="protein sequence ID" value="OHA84656.1"/>
    <property type="molecule type" value="Genomic_DNA"/>
</dbReference>
<name>A0A1G2SHZ5_9BACT</name>
<sequence length="71" mass="7990">MKTIAFTVEQMEALCGGELPQSNGFDWKQVTHFEFKDGVFQPYAGSQILPGPCMRGTNRYPDGRFVYPIGE</sequence>